<name>A0A4Z2G740_9TELE</name>
<dbReference type="EMBL" id="SRLO01000676">
    <property type="protein sequence ID" value="TNN48935.1"/>
    <property type="molecule type" value="Genomic_DNA"/>
</dbReference>
<sequence>MVATFLNWPLRKVVPTSASDSDVNRLKVSLQVSEAPSKELQSRTMNWSSTKTREADGRRWMKVVRSQLSCSRSPTLQTEHHGLGYSLAYLAVKQPAGATS</sequence>
<reference evidence="1 2" key="1">
    <citation type="submission" date="2019-03" db="EMBL/GenBank/DDBJ databases">
        <title>First draft genome of Liparis tanakae, snailfish: a comprehensive survey of snailfish specific genes.</title>
        <authorList>
            <person name="Kim W."/>
            <person name="Song I."/>
            <person name="Jeong J.-H."/>
            <person name="Kim D."/>
            <person name="Kim S."/>
            <person name="Ryu S."/>
            <person name="Song J.Y."/>
            <person name="Lee S.K."/>
        </authorList>
    </citation>
    <scope>NUCLEOTIDE SEQUENCE [LARGE SCALE GENOMIC DNA]</scope>
    <source>
        <tissue evidence="1">Muscle</tissue>
    </source>
</reference>
<proteinExistence type="predicted"/>
<gene>
    <name evidence="1" type="ORF">EYF80_040878</name>
</gene>
<dbReference type="Proteomes" id="UP000314294">
    <property type="component" value="Unassembled WGS sequence"/>
</dbReference>
<evidence type="ECO:0000313" key="2">
    <source>
        <dbReference type="Proteomes" id="UP000314294"/>
    </source>
</evidence>
<evidence type="ECO:0000313" key="1">
    <source>
        <dbReference type="EMBL" id="TNN48935.1"/>
    </source>
</evidence>
<accession>A0A4Z2G740</accession>
<protein>
    <submittedName>
        <fullName evidence="1">Uncharacterized protein</fullName>
    </submittedName>
</protein>
<comment type="caution">
    <text evidence="1">The sequence shown here is derived from an EMBL/GenBank/DDBJ whole genome shotgun (WGS) entry which is preliminary data.</text>
</comment>
<organism evidence="1 2">
    <name type="scientific">Liparis tanakae</name>
    <name type="common">Tanaka's snailfish</name>
    <dbReference type="NCBI Taxonomy" id="230148"/>
    <lineage>
        <taxon>Eukaryota</taxon>
        <taxon>Metazoa</taxon>
        <taxon>Chordata</taxon>
        <taxon>Craniata</taxon>
        <taxon>Vertebrata</taxon>
        <taxon>Euteleostomi</taxon>
        <taxon>Actinopterygii</taxon>
        <taxon>Neopterygii</taxon>
        <taxon>Teleostei</taxon>
        <taxon>Neoteleostei</taxon>
        <taxon>Acanthomorphata</taxon>
        <taxon>Eupercaria</taxon>
        <taxon>Perciformes</taxon>
        <taxon>Cottioidei</taxon>
        <taxon>Cottales</taxon>
        <taxon>Liparidae</taxon>
        <taxon>Liparis</taxon>
    </lineage>
</organism>
<dbReference type="AlphaFoldDB" id="A0A4Z2G740"/>
<keyword evidence="2" id="KW-1185">Reference proteome</keyword>